<dbReference type="NCBIfam" id="TIGR01453">
    <property type="entry name" value="grpIintron_endo"/>
    <property type="match status" value="1"/>
</dbReference>
<proteinExistence type="evidence at transcript level"/>
<evidence type="ECO:0000313" key="2">
    <source>
        <dbReference type="EMBL" id="AAO63473.1"/>
    </source>
</evidence>
<organism evidence="2">
    <name type="scientific">Dunaliella salina</name>
    <name type="common">Green alga</name>
    <name type="synonym">Protococcus salinus</name>
    <dbReference type="NCBI Taxonomy" id="3046"/>
    <lineage>
        <taxon>Eukaryota</taxon>
        <taxon>Viridiplantae</taxon>
        <taxon>Chlorophyta</taxon>
        <taxon>core chlorophytes</taxon>
        <taxon>Chlorophyceae</taxon>
        <taxon>CS clade</taxon>
        <taxon>Chlamydomonadales</taxon>
        <taxon>Dunaliellaceae</taxon>
        <taxon>Dunaliella</taxon>
    </lineage>
</organism>
<keyword evidence="2" id="KW-0540">Nuclease</keyword>
<dbReference type="Pfam" id="PF01541">
    <property type="entry name" value="GIY-YIG"/>
    <property type="match status" value="1"/>
</dbReference>
<protein>
    <submittedName>
        <fullName evidence="2">Mitochondrial GIY-YIG family homing endonuclease</fullName>
    </submittedName>
</protein>
<dbReference type="InterPro" id="IPR035901">
    <property type="entry name" value="GIY-YIG_endonuc_sf"/>
</dbReference>
<dbReference type="InterPro" id="IPR000305">
    <property type="entry name" value="GIY-YIG_endonuc"/>
</dbReference>
<dbReference type="InterPro" id="IPR006350">
    <property type="entry name" value="Intron_endoG1"/>
</dbReference>
<reference evidence="2" key="1">
    <citation type="submission" date="2003-01" db="EMBL/GenBank/DDBJ databases">
        <title>The transcription of a mitochondrial GIY-YIG family homing endonuclease gene was enhanced in Dunaliella salina under salt stress.</title>
        <authorList>
            <person name="Fang X.D."/>
            <person name="Lin Q.F."/>
            <person name="Li Q.Y."/>
            <person name="Qu L.H."/>
        </authorList>
    </citation>
    <scope>NUCLEOTIDE SEQUENCE</scope>
</reference>
<dbReference type="EMBL" id="AY217726">
    <property type="protein sequence ID" value="AAO63473.1"/>
    <property type="molecule type" value="mRNA"/>
</dbReference>
<evidence type="ECO:0000259" key="1">
    <source>
        <dbReference type="SMART" id="SM00465"/>
    </source>
</evidence>
<accession>Q5GM08</accession>
<keyword evidence="2" id="KW-0255">Endonuclease</keyword>
<dbReference type="AlphaFoldDB" id="Q5GM08"/>
<feature type="non-terminal residue" evidence="2">
    <location>
        <position position="189"/>
    </location>
</feature>
<sequence length="189" mass="22294">MTISELKSNLDKYTYPGIYGIYCMVEGKFYIGGSLVLQERLKSHFFTDYPDIELQKGSNKPLQRAIKRHGMDKFQVIIFHEFSHVSHIDILMFLLGEYEQWFLSNVNQRRLYNIRLKSNFLGPISNLEPDHSIHQLKPDNTIKMPVRKANKAYNRIITPIPVKVVDLKSPYFQDYYYYSSIYSAYRSFG</sequence>
<dbReference type="SUPFAM" id="SSF82771">
    <property type="entry name" value="GIY-YIG endonuclease"/>
    <property type="match status" value="1"/>
</dbReference>
<name>Q5GM08_DUNSA</name>
<keyword evidence="2" id="KW-0378">Hydrolase</keyword>
<dbReference type="Gene3D" id="3.40.1440.10">
    <property type="entry name" value="GIY-YIG endonuclease"/>
    <property type="match status" value="1"/>
</dbReference>
<dbReference type="GO" id="GO:0004519">
    <property type="term" value="F:endonuclease activity"/>
    <property type="evidence" value="ECO:0007669"/>
    <property type="project" value="UniProtKB-KW"/>
</dbReference>
<feature type="domain" description="GIY-YIG" evidence="1">
    <location>
        <begin position="15"/>
        <end position="118"/>
    </location>
</feature>
<dbReference type="SMART" id="SM00465">
    <property type="entry name" value="GIYc"/>
    <property type="match status" value="1"/>
</dbReference>